<sequence length="244" mass="28493">MTTFVTAFYSPGHEKVYRDVQTYFAHFERLASTGIPIWLYLDVAFRVQGEILVKKFRNVQIPEYVTLDVIRGRDLPCYRDQVKDTDEYFSMQLSKLHLLAKAAETCPTPFVAWIDFGIFHMIKDNEEAGNALREIAFSYKVPDTILAAGHWPMNDESQWPARSTWAYTVWEVAHWVFLGSLLIGPRHVFRPAAKRQGELVREHSPKLTWEVNYWLMMSDHFTTYPASHSDSILTNLRNFLRNLK</sequence>
<proteinExistence type="predicted"/>
<evidence type="ECO:0000313" key="1">
    <source>
        <dbReference type="EMBL" id="QHU36484.1"/>
    </source>
</evidence>
<protein>
    <submittedName>
        <fullName evidence="1">Uncharacterized protein</fullName>
    </submittedName>
</protein>
<dbReference type="AlphaFoldDB" id="A0A6C0M3X2"/>
<accession>A0A6C0M3X2</accession>
<dbReference type="EMBL" id="MN740639">
    <property type="protein sequence ID" value="QHU36484.1"/>
    <property type="molecule type" value="Genomic_DNA"/>
</dbReference>
<name>A0A6C0M3X2_9ZZZZ</name>
<reference evidence="1" key="1">
    <citation type="journal article" date="2020" name="Nature">
        <title>Giant virus diversity and host interactions through global metagenomics.</title>
        <authorList>
            <person name="Schulz F."/>
            <person name="Roux S."/>
            <person name="Paez-Espino D."/>
            <person name="Jungbluth S."/>
            <person name="Walsh D.A."/>
            <person name="Denef V.J."/>
            <person name="McMahon K.D."/>
            <person name="Konstantinidis K.T."/>
            <person name="Eloe-Fadrosh E.A."/>
            <person name="Kyrpides N.C."/>
            <person name="Woyke T."/>
        </authorList>
    </citation>
    <scope>NUCLEOTIDE SEQUENCE</scope>
    <source>
        <strain evidence="1">GVMAG-S-1035231-58</strain>
    </source>
</reference>
<organism evidence="1">
    <name type="scientific">viral metagenome</name>
    <dbReference type="NCBI Taxonomy" id="1070528"/>
    <lineage>
        <taxon>unclassified sequences</taxon>
        <taxon>metagenomes</taxon>
        <taxon>organismal metagenomes</taxon>
    </lineage>
</organism>